<dbReference type="InterPro" id="IPR007507">
    <property type="entry name" value="Glycos_transf_N"/>
</dbReference>
<dbReference type="PANTHER" id="PTHR42755:SF1">
    <property type="entry name" value="3-DEOXY-D-MANNO-OCTULOSONIC ACID TRANSFERASE, MITOCHONDRIAL-RELATED"/>
    <property type="match status" value="1"/>
</dbReference>
<keyword evidence="8" id="KW-0448">Lipopolysaccharide biosynthesis</keyword>
<feature type="transmembrane region" description="Helical" evidence="8">
    <location>
        <begin position="12"/>
        <end position="29"/>
    </location>
</feature>
<keyword evidence="8" id="KW-0472">Membrane</keyword>
<accession>A0ABY2KM57</accession>
<dbReference type="EMBL" id="RPEM01000012">
    <property type="protein sequence ID" value="TGD42091.1"/>
    <property type="molecule type" value="Genomic_DNA"/>
</dbReference>
<comment type="subcellular location">
    <subcellularLocation>
        <location evidence="8">Cell membrane</location>
    </subcellularLocation>
</comment>
<keyword evidence="8" id="KW-1003">Cell membrane</keyword>
<name>A0ABY2KM57_9RHOB</name>
<comment type="similarity">
    <text evidence="8">Belongs to the glycosyltransferase group 1 family.</text>
</comment>
<dbReference type="Pfam" id="PF04413">
    <property type="entry name" value="Glycos_transf_N"/>
    <property type="match status" value="1"/>
</dbReference>
<dbReference type="Gene3D" id="3.40.50.2000">
    <property type="entry name" value="Glycogen Phosphorylase B"/>
    <property type="match status" value="1"/>
</dbReference>
<dbReference type="Proteomes" id="UP000297741">
    <property type="component" value="Unassembled WGS sequence"/>
</dbReference>
<dbReference type="InterPro" id="IPR039901">
    <property type="entry name" value="Kdotransferase"/>
</dbReference>
<gene>
    <name evidence="10" type="ORF">EEB11_15955</name>
</gene>
<dbReference type="InterPro" id="IPR038107">
    <property type="entry name" value="Glycos_transf_N_sf"/>
</dbReference>
<evidence type="ECO:0000313" key="10">
    <source>
        <dbReference type="EMBL" id="TGD42091.1"/>
    </source>
</evidence>
<feature type="domain" description="3-deoxy-D-manno-octulosonic-acid transferase N-terminal" evidence="9">
    <location>
        <begin position="42"/>
        <end position="216"/>
    </location>
</feature>
<comment type="pathway">
    <text evidence="2 8">Bacterial outer membrane biogenesis; LPS core biosynthesis.</text>
</comment>
<evidence type="ECO:0000256" key="5">
    <source>
        <dbReference type="ARBA" id="ARBA00022679"/>
    </source>
</evidence>
<evidence type="ECO:0000256" key="3">
    <source>
        <dbReference type="ARBA" id="ARBA00012621"/>
    </source>
</evidence>
<organism evidence="10 11">
    <name type="scientific">Pseudotabrizicola sediminis</name>
    <dbReference type="NCBI Taxonomy" id="2486418"/>
    <lineage>
        <taxon>Bacteria</taxon>
        <taxon>Pseudomonadati</taxon>
        <taxon>Pseudomonadota</taxon>
        <taxon>Alphaproteobacteria</taxon>
        <taxon>Rhodobacterales</taxon>
        <taxon>Paracoccaceae</taxon>
        <taxon>Pseudotabrizicola</taxon>
    </lineage>
</organism>
<reference evidence="10 11" key="1">
    <citation type="submission" date="2018-11" db="EMBL/GenBank/DDBJ databases">
        <title>Tabrizicola sp. isolated from sediment of alpine lake.</title>
        <authorList>
            <person name="Liu Z."/>
        </authorList>
    </citation>
    <scope>NUCLEOTIDE SEQUENCE [LARGE SCALE GENOMIC DNA]</scope>
    <source>
        <strain evidence="10 11">DRYC-M-16</strain>
    </source>
</reference>
<evidence type="ECO:0000256" key="8">
    <source>
        <dbReference type="RuleBase" id="RU365103"/>
    </source>
</evidence>
<evidence type="ECO:0000256" key="4">
    <source>
        <dbReference type="ARBA" id="ARBA00019077"/>
    </source>
</evidence>
<comment type="catalytic activity">
    <reaction evidence="7 8">
        <text>lipid IVA (E. coli) + CMP-3-deoxy-beta-D-manno-octulosonate = alpha-Kdo-(2-&gt;6)-lipid IVA (E. coli) + CMP + H(+)</text>
        <dbReference type="Rhea" id="RHEA:28066"/>
        <dbReference type="ChEBI" id="CHEBI:15378"/>
        <dbReference type="ChEBI" id="CHEBI:58603"/>
        <dbReference type="ChEBI" id="CHEBI:60364"/>
        <dbReference type="ChEBI" id="CHEBI:60377"/>
        <dbReference type="ChEBI" id="CHEBI:85987"/>
        <dbReference type="EC" id="2.4.99.12"/>
    </reaction>
</comment>
<evidence type="ECO:0000256" key="1">
    <source>
        <dbReference type="ARBA" id="ARBA00003394"/>
    </source>
</evidence>
<keyword evidence="5 8" id="KW-0808">Transferase</keyword>
<evidence type="ECO:0000256" key="6">
    <source>
        <dbReference type="ARBA" id="ARBA00031445"/>
    </source>
</evidence>
<evidence type="ECO:0000259" key="9">
    <source>
        <dbReference type="Pfam" id="PF04413"/>
    </source>
</evidence>
<evidence type="ECO:0000256" key="2">
    <source>
        <dbReference type="ARBA" id="ARBA00004713"/>
    </source>
</evidence>
<comment type="function">
    <text evidence="1 8">Involved in lipopolysaccharide (LPS) biosynthesis. Catalyzes the transfer of 3-deoxy-D-manno-octulosonate (Kdo) residue(s) from CMP-Kdo to lipid IV(A), the tetraacyldisaccharide-1,4'-bisphosphate precursor of lipid A.</text>
</comment>
<proteinExistence type="inferred from homology"/>
<dbReference type="PANTHER" id="PTHR42755">
    <property type="entry name" value="3-DEOXY-MANNO-OCTULOSONATE CYTIDYLYLTRANSFERASE"/>
    <property type="match status" value="1"/>
</dbReference>
<protein>
    <recommendedName>
        <fullName evidence="4 8">3-deoxy-D-manno-octulosonic acid transferase</fullName>
        <shortName evidence="8">Kdo transferase</shortName>
        <ecNumber evidence="3 8">2.4.99.12</ecNumber>
    </recommendedName>
    <alternativeName>
        <fullName evidence="6 8">Lipid IV(A) 3-deoxy-D-manno-octulosonic acid transferase</fullName>
    </alternativeName>
</protein>
<evidence type="ECO:0000313" key="11">
    <source>
        <dbReference type="Proteomes" id="UP000297741"/>
    </source>
</evidence>
<keyword evidence="11" id="KW-1185">Reference proteome</keyword>
<evidence type="ECO:0000256" key="7">
    <source>
        <dbReference type="ARBA" id="ARBA00049183"/>
    </source>
</evidence>
<sequence>MADRVPTGPALLAYLAASPLIAVAGPLVLRRRLARGKEDPDRVAEKRGYASAPRPDGRLIWLHAVGLGEVLALRGLIGAMARLDPSLHFLITSSARSSAQVIGANLPPHTRHQYLPLDAPRYVARFLDHWHPDLSVWAEQELWPGAVVAAHARGVPLALVNARMTDAGFARRAKARGLYHDLLARFRLITAQDSRSAGHLRALGAGQVQVTGSLKSAAPPLAADPAALAQVQAAVQGRRVWVAASTHPGDEAQAMAAQAALWRADPRWLMVLAPRDAGRAGAVASALTEARLPFARRSLGREPSASDAVWLADTYGEMGLWYRVAETALIGGGFDKVGGHNPWEAAHFNTAILHGPDTTNFARDYSQLQAEAAALQLAPAGLAAALQDPVLPGMGERAARIVHNAAKGLDPLAADLLSLVRP</sequence>
<keyword evidence="8" id="KW-1133">Transmembrane helix</keyword>
<dbReference type="Gene3D" id="3.40.50.11720">
    <property type="entry name" value="3-Deoxy-D-manno-octulosonic-acid transferase, N-terminal domain"/>
    <property type="match status" value="1"/>
</dbReference>
<keyword evidence="8" id="KW-0812">Transmembrane</keyword>
<dbReference type="EC" id="2.4.99.12" evidence="3 8"/>
<comment type="caution">
    <text evidence="10">The sequence shown here is derived from an EMBL/GenBank/DDBJ whole genome shotgun (WGS) entry which is preliminary data.</text>
</comment>
<dbReference type="GO" id="GO:0016740">
    <property type="term" value="F:transferase activity"/>
    <property type="evidence" value="ECO:0007669"/>
    <property type="project" value="UniProtKB-KW"/>
</dbReference>